<dbReference type="EMBL" id="QSGO01000004">
    <property type="protein sequence ID" value="RHB36377.1"/>
    <property type="molecule type" value="Genomic_DNA"/>
</dbReference>
<name>A0A413VRY6_9BACE</name>
<evidence type="ECO:0000313" key="7">
    <source>
        <dbReference type="Proteomes" id="UP000284379"/>
    </source>
</evidence>
<dbReference type="GO" id="GO:0004222">
    <property type="term" value="F:metalloendopeptidase activity"/>
    <property type="evidence" value="ECO:0007669"/>
    <property type="project" value="InterPro"/>
</dbReference>
<dbReference type="PROSITE" id="PS00143">
    <property type="entry name" value="INSULINASE"/>
    <property type="match status" value="1"/>
</dbReference>
<dbReference type="Pfam" id="PF05193">
    <property type="entry name" value="Peptidase_M16_C"/>
    <property type="match status" value="1"/>
</dbReference>
<dbReference type="RefSeq" id="WP_002558622.1">
    <property type="nucleotide sequence ID" value="NZ_CABJFV010000004.1"/>
</dbReference>
<evidence type="ECO:0000259" key="4">
    <source>
        <dbReference type="Pfam" id="PF00675"/>
    </source>
</evidence>
<reference evidence="6 7" key="1">
    <citation type="submission" date="2018-08" db="EMBL/GenBank/DDBJ databases">
        <title>A genome reference for cultivated species of the human gut microbiota.</title>
        <authorList>
            <person name="Zou Y."/>
            <person name="Xue W."/>
            <person name="Luo G."/>
        </authorList>
    </citation>
    <scope>NUCLEOTIDE SEQUENCE [LARGE SCALE GENOMIC DNA]</scope>
    <source>
        <strain evidence="6 7">AM40-30BH</strain>
    </source>
</reference>
<dbReference type="Pfam" id="PF00675">
    <property type="entry name" value="Peptidase_M16"/>
    <property type="match status" value="1"/>
</dbReference>
<evidence type="ECO:0000256" key="1">
    <source>
        <dbReference type="ARBA" id="ARBA00001947"/>
    </source>
</evidence>
<dbReference type="GO" id="GO:0046872">
    <property type="term" value="F:metal ion binding"/>
    <property type="evidence" value="ECO:0007669"/>
    <property type="project" value="InterPro"/>
</dbReference>
<evidence type="ECO:0000313" key="6">
    <source>
        <dbReference type="EMBL" id="RHB36377.1"/>
    </source>
</evidence>
<comment type="cofactor">
    <cofactor evidence="1">
        <name>Zn(2+)</name>
        <dbReference type="ChEBI" id="CHEBI:29105"/>
    </cofactor>
</comment>
<dbReference type="Proteomes" id="UP000284379">
    <property type="component" value="Unassembled WGS sequence"/>
</dbReference>
<dbReference type="GO" id="GO:0006508">
    <property type="term" value="P:proteolysis"/>
    <property type="evidence" value="ECO:0007669"/>
    <property type="project" value="InterPro"/>
</dbReference>
<organism evidence="6 7">
    <name type="scientific">Bacteroides nordii</name>
    <dbReference type="NCBI Taxonomy" id="291645"/>
    <lineage>
        <taxon>Bacteria</taxon>
        <taxon>Pseudomonadati</taxon>
        <taxon>Bacteroidota</taxon>
        <taxon>Bacteroidia</taxon>
        <taxon>Bacteroidales</taxon>
        <taxon>Bacteroidaceae</taxon>
        <taxon>Bacteroides</taxon>
    </lineage>
</organism>
<dbReference type="AlphaFoldDB" id="A0A413VRY6"/>
<proteinExistence type="inferred from homology"/>
<evidence type="ECO:0000259" key="5">
    <source>
        <dbReference type="Pfam" id="PF05193"/>
    </source>
</evidence>
<protein>
    <submittedName>
        <fullName evidence="6">Insulinase family protein</fullName>
    </submittedName>
</protein>
<feature type="domain" description="Peptidase M16 C-terminal" evidence="5">
    <location>
        <begin position="174"/>
        <end position="346"/>
    </location>
</feature>
<feature type="domain" description="Peptidase M16 N-terminal" evidence="4">
    <location>
        <begin position="27"/>
        <end position="163"/>
    </location>
</feature>
<dbReference type="InterPro" id="IPR011249">
    <property type="entry name" value="Metalloenz_LuxS/M16"/>
</dbReference>
<dbReference type="InterPro" id="IPR001431">
    <property type="entry name" value="Pept_M16_Zn_BS"/>
</dbReference>
<sequence length="411" mass="47061">MKNLLTEQVEHTLSNGLRIICKPVVSDVTYCGFAVNAGTRDETENEQGMAHFVEHLIFKGTQKRKAWHILNRMEAVGGDLNAYTNKEEMVVYSAFLADDLSRAVELLVDIVFRSTFPQREIERETEVIIDEIQSYEDNPSELIFDDFEDMIFRGHPLGRNILGRPELLRQFRTADALAFTQRLYQPSNMVFFVQGKIDFKRLVNMLERLMADIPAGEVKNLRTPPPLYVPERLVIPKDTHQAHVMLGSRGYNAYDDKRTALYLLNNILGGPGMNSRLNVALRERRGLVYNVESNLTSYTDTGAFSIYFGTDLEDVDTCLRLTYKELKRMRDVKMTSSQIEAAKKQLIGQICVASDNFENNALGMAKTFLHYNKFENLDTVCKRIETLTADNLLEVANEMFAEEYLSTLIYK</sequence>
<gene>
    <name evidence="6" type="ORF">DW888_06990</name>
</gene>
<comment type="similarity">
    <text evidence="2 3">Belongs to the peptidase M16 family.</text>
</comment>
<dbReference type="InterPro" id="IPR011765">
    <property type="entry name" value="Pept_M16_N"/>
</dbReference>
<evidence type="ECO:0000256" key="2">
    <source>
        <dbReference type="ARBA" id="ARBA00007261"/>
    </source>
</evidence>
<accession>A0A413VRY6</accession>
<dbReference type="PANTHER" id="PTHR11851">
    <property type="entry name" value="METALLOPROTEASE"/>
    <property type="match status" value="1"/>
</dbReference>
<evidence type="ECO:0000256" key="3">
    <source>
        <dbReference type="RuleBase" id="RU004447"/>
    </source>
</evidence>
<dbReference type="InterPro" id="IPR050361">
    <property type="entry name" value="MPP/UQCRC_Complex"/>
</dbReference>
<dbReference type="InterPro" id="IPR007863">
    <property type="entry name" value="Peptidase_M16_C"/>
</dbReference>
<dbReference type="Gene3D" id="3.30.830.10">
    <property type="entry name" value="Metalloenzyme, LuxS/M16 peptidase-like"/>
    <property type="match status" value="2"/>
</dbReference>
<comment type="caution">
    <text evidence="6">The sequence shown here is derived from an EMBL/GenBank/DDBJ whole genome shotgun (WGS) entry which is preliminary data.</text>
</comment>
<dbReference type="PANTHER" id="PTHR11851:SF49">
    <property type="entry name" value="MITOCHONDRIAL-PROCESSING PEPTIDASE SUBUNIT ALPHA"/>
    <property type="match status" value="1"/>
</dbReference>
<dbReference type="SUPFAM" id="SSF63411">
    <property type="entry name" value="LuxS/MPP-like metallohydrolase"/>
    <property type="match status" value="2"/>
</dbReference>